<evidence type="ECO:0000256" key="2">
    <source>
        <dbReference type="ARBA" id="ARBA00022553"/>
    </source>
</evidence>
<dbReference type="AlphaFoldDB" id="A0A914W6Q4"/>
<keyword evidence="3" id="KW-1185">Reference proteome</keyword>
<dbReference type="WBParaSite" id="PSAMB.scaffold3132size19538.g20441.t1">
    <property type="protein sequence ID" value="PSAMB.scaffold3132size19538.g20441.t1"/>
    <property type="gene ID" value="PSAMB.scaffold3132size19538.g20441"/>
</dbReference>
<name>A0A914W6Q4_9BILA</name>
<keyword evidence="2" id="KW-0597">Phosphoprotein</keyword>
<reference evidence="4" key="1">
    <citation type="submission" date="2022-11" db="UniProtKB">
        <authorList>
            <consortium name="WormBaseParasite"/>
        </authorList>
    </citation>
    <scope>IDENTIFICATION</scope>
</reference>
<organism evidence="3 4">
    <name type="scientific">Plectus sambesii</name>
    <dbReference type="NCBI Taxonomy" id="2011161"/>
    <lineage>
        <taxon>Eukaryota</taxon>
        <taxon>Metazoa</taxon>
        <taxon>Ecdysozoa</taxon>
        <taxon>Nematoda</taxon>
        <taxon>Chromadorea</taxon>
        <taxon>Plectida</taxon>
        <taxon>Plectina</taxon>
        <taxon>Plectoidea</taxon>
        <taxon>Plectidae</taxon>
        <taxon>Plectus</taxon>
    </lineage>
</organism>
<accession>A0A914W6Q4</accession>
<evidence type="ECO:0000256" key="1">
    <source>
        <dbReference type="ARBA" id="ARBA00006903"/>
    </source>
</evidence>
<protein>
    <submittedName>
        <fullName evidence="4">Uncharacterized protein</fullName>
    </submittedName>
</protein>
<dbReference type="PANTHER" id="PTHR12842:SF6">
    <property type="entry name" value="FI01459P"/>
    <property type="match status" value="1"/>
</dbReference>
<dbReference type="InterPro" id="IPR007998">
    <property type="entry name" value="DUF719"/>
</dbReference>
<evidence type="ECO:0000313" key="4">
    <source>
        <dbReference type="WBParaSite" id="PSAMB.scaffold3132size19538.g20441.t1"/>
    </source>
</evidence>
<dbReference type="Proteomes" id="UP000887566">
    <property type="component" value="Unplaced"/>
</dbReference>
<sequence>MDPRQYYPMRPARSVKSQVWESLAADIASGSKYVVNGSWDLFESISKKTLDSLNWTEQHNGNLSAVVREHSRNDEALEENFAHLFEKNDGMVHLEGLEMLSATSVQRVEAALIKGVDQEVTDKLDVVRVTYEQLFEAQPEGDKPESNFEAEVSEAVSKTGFPYKADKLIQTEKRLISWPEGSETFTSGEKLQTKVIFRQGVMSLAEFTARCMETLHKMGQLVLVAGAAPDIKPFFNLVQVMFKEIDSLTRKYATHLKEFPVDAKQAAEAGDLQTMLADLFMEAKSATNFVHEAFRLLCTVIERSIVSEKDKTAA</sequence>
<proteinExistence type="inferred from homology"/>
<dbReference type="PANTHER" id="PTHR12842">
    <property type="entry name" value="FI01459P"/>
    <property type="match status" value="1"/>
</dbReference>
<comment type="similarity">
    <text evidence="1">Belongs to the FAM114 family.</text>
</comment>
<evidence type="ECO:0000313" key="3">
    <source>
        <dbReference type="Proteomes" id="UP000887566"/>
    </source>
</evidence>